<feature type="region of interest" description="Disordered" evidence="5">
    <location>
        <begin position="367"/>
        <end position="423"/>
    </location>
</feature>
<keyword evidence="4 6" id="KW-0472">Membrane</keyword>
<evidence type="ECO:0000313" key="7">
    <source>
        <dbReference type="EMBL" id="TPX66437.1"/>
    </source>
</evidence>
<dbReference type="SUPFAM" id="SSF103481">
    <property type="entry name" value="Multidrug resistance efflux transporter EmrE"/>
    <property type="match status" value="1"/>
</dbReference>
<evidence type="ECO:0008006" key="9">
    <source>
        <dbReference type="Google" id="ProtNLM"/>
    </source>
</evidence>
<sequence length="423" mass="45803">MNTTSVDLAKGQPPWQTAVGVSLALASNAFIGASVVLRKRGLLDILKQGHDVAAGSTAYLRNMYWWIGMLLLAVGELSNFGAYAFSPAILVTPLGTLSVVVSSVLSNYFLREKLTFLGKTGCALCILGVIMIVTHAPTAQTTDTIPQFIDNVIQPVFITFSVIVAGILTGLIYYAESRYALQTPFVYITMSSCGGAFLVLSAQGVGSSIVTSVRDFPSNNQFLYWTMYPLIGFMALTIVFQIHYLNKAMAAFPTAIVYPIHYVCFTGVTIIATAFLFREFPVSSVDAGASIFEGFLVLLAGVVLLYRSHLDERKVSVDIIDDDRDDVVGGGVGTDGSGDGDEELYLDENKQLSLTRYDVTEVRKTSAEELGQHRRGSRNSRSAQQASITSRKRGSAKGKKMEASDVSEVNSLSAEVVPPKYNE</sequence>
<name>A0A507ESX2_9FUNG</name>
<keyword evidence="8" id="KW-1185">Reference proteome</keyword>
<dbReference type="PANTHER" id="PTHR12570">
    <property type="match status" value="1"/>
</dbReference>
<comment type="subcellular location">
    <subcellularLocation>
        <location evidence="1">Membrane</location>
        <topology evidence="1">Multi-pass membrane protein</topology>
    </subcellularLocation>
</comment>
<dbReference type="EMBL" id="QEAP01000440">
    <property type="protein sequence ID" value="TPX66437.1"/>
    <property type="molecule type" value="Genomic_DNA"/>
</dbReference>
<keyword evidence="3 6" id="KW-1133">Transmembrane helix</keyword>
<evidence type="ECO:0000256" key="3">
    <source>
        <dbReference type="ARBA" id="ARBA00022989"/>
    </source>
</evidence>
<dbReference type="InterPro" id="IPR008521">
    <property type="entry name" value="Mg_trans_NIPA"/>
</dbReference>
<accession>A0A507ESX2</accession>
<dbReference type="InterPro" id="IPR037185">
    <property type="entry name" value="EmrE-like"/>
</dbReference>
<evidence type="ECO:0000256" key="1">
    <source>
        <dbReference type="ARBA" id="ARBA00004141"/>
    </source>
</evidence>
<feature type="transmembrane region" description="Helical" evidence="6">
    <location>
        <begin position="289"/>
        <end position="306"/>
    </location>
</feature>
<proteinExistence type="predicted"/>
<evidence type="ECO:0000256" key="6">
    <source>
        <dbReference type="SAM" id="Phobius"/>
    </source>
</evidence>
<feature type="transmembrane region" description="Helical" evidence="6">
    <location>
        <begin position="122"/>
        <end position="140"/>
    </location>
</feature>
<dbReference type="Pfam" id="PF05653">
    <property type="entry name" value="Mg_trans_NIPA"/>
    <property type="match status" value="1"/>
</dbReference>
<feature type="transmembrane region" description="Helical" evidence="6">
    <location>
        <begin position="222"/>
        <end position="244"/>
    </location>
</feature>
<evidence type="ECO:0000256" key="5">
    <source>
        <dbReference type="SAM" id="MobiDB-lite"/>
    </source>
</evidence>
<dbReference type="GO" id="GO:0015095">
    <property type="term" value="F:magnesium ion transmembrane transporter activity"/>
    <property type="evidence" value="ECO:0007669"/>
    <property type="project" value="InterPro"/>
</dbReference>
<dbReference type="OrthoDB" id="6428174at2759"/>
<reference evidence="7 8" key="1">
    <citation type="journal article" date="2019" name="Sci. Rep.">
        <title>Comparative genomics of chytrid fungi reveal insights into the obligate biotrophic and pathogenic lifestyle of Synchytrium endobioticum.</title>
        <authorList>
            <person name="van de Vossenberg B.T.L.H."/>
            <person name="Warris S."/>
            <person name="Nguyen H.D.T."/>
            <person name="van Gent-Pelzer M.P.E."/>
            <person name="Joly D.L."/>
            <person name="van de Geest H.C."/>
            <person name="Bonants P.J.M."/>
            <person name="Smith D.S."/>
            <person name="Levesque C.A."/>
            <person name="van der Lee T.A.J."/>
        </authorList>
    </citation>
    <scope>NUCLEOTIDE SEQUENCE [LARGE SCALE GENOMIC DNA]</scope>
    <source>
        <strain evidence="7 8">CBS 675.73</strain>
    </source>
</reference>
<keyword evidence="2 6" id="KW-0812">Transmembrane</keyword>
<feature type="transmembrane region" description="Helical" evidence="6">
    <location>
        <begin position="185"/>
        <end position="202"/>
    </location>
</feature>
<protein>
    <recommendedName>
        <fullName evidence="9">Magnesium transporter</fullName>
    </recommendedName>
</protein>
<feature type="transmembrane region" description="Helical" evidence="6">
    <location>
        <begin position="256"/>
        <end position="277"/>
    </location>
</feature>
<feature type="transmembrane region" description="Helical" evidence="6">
    <location>
        <begin position="152"/>
        <end position="173"/>
    </location>
</feature>
<organism evidence="7 8">
    <name type="scientific">Chytriomyces confervae</name>
    <dbReference type="NCBI Taxonomy" id="246404"/>
    <lineage>
        <taxon>Eukaryota</taxon>
        <taxon>Fungi</taxon>
        <taxon>Fungi incertae sedis</taxon>
        <taxon>Chytridiomycota</taxon>
        <taxon>Chytridiomycota incertae sedis</taxon>
        <taxon>Chytridiomycetes</taxon>
        <taxon>Chytridiales</taxon>
        <taxon>Chytriomycetaceae</taxon>
        <taxon>Chytriomyces</taxon>
    </lineage>
</organism>
<feature type="transmembrane region" description="Helical" evidence="6">
    <location>
        <begin position="15"/>
        <end position="37"/>
    </location>
</feature>
<feature type="transmembrane region" description="Helical" evidence="6">
    <location>
        <begin position="63"/>
        <end position="82"/>
    </location>
</feature>
<evidence type="ECO:0000256" key="4">
    <source>
        <dbReference type="ARBA" id="ARBA00023136"/>
    </source>
</evidence>
<feature type="transmembrane region" description="Helical" evidence="6">
    <location>
        <begin position="88"/>
        <end position="110"/>
    </location>
</feature>
<gene>
    <name evidence="7" type="ORF">CcCBS67573_g07816</name>
</gene>
<dbReference type="AlphaFoldDB" id="A0A507ESX2"/>
<evidence type="ECO:0000313" key="8">
    <source>
        <dbReference type="Proteomes" id="UP000320333"/>
    </source>
</evidence>
<dbReference type="PANTHER" id="PTHR12570:SF92">
    <property type="entry name" value="SPICHTHYIN, ISOFORM B"/>
    <property type="match status" value="1"/>
</dbReference>
<evidence type="ECO:0000256" key="2">
    <source>
        <dbReference type="ARBA" id="ARBA00022692"/>
    </source>
</evidence>
<feature type="compositionally biased region" description="Polar residues" evidence="5">
    <location>
        <begin position="379"/>
        <end position="389"/>
    </location>
</feature>
<dbReference type="GO" id="GO:0016020">
    <property type="term" value="C:membrane"/>
    <property type="evidence" value="ECO:0007669"/>
    <property type="project" value="UniProtKB-SubCell"/>
</dbReference>
<dbReference type="Proteomes" id="UP000320333">
    <property type="component" value="Unassembled WGS sequence"/>
</dbReference>
<comment type="caution">
    <text evidence="7">The sequence shown here is derived from an EMBL/GenBank/DDBJ whole genome shotgun (WGS) entry which is preliminary data.</text>
</comment>